<protein>
    <recommendedName>
        <fullName evidence="2">Flagellar protein FlgN</fullName>
    </recommendedName>
</protein>
<name>A0A1Y5PXG5_9SPHN</name>
<gene>
    <name evidence="1" type="ORF">SPPYR_3566</name>
</gene>
<dbReference type="AlphaFoldDB" id="A0A1Y5PXG5"/>
<dbReference type="RefSeq" id="WP_295321647.1">
    <property type="nucleotide sequence ID" value="NZ_LT598653.1"/>
</dbReference>
<dbReference type="EMBL" id="LT598653">
    <property type="protein sequence ID" value="SBV34681.1"/>
    <property type="molecule type" value="Genomic_DNA"/>
</dbReference>
<reference evidence="1" key="1">
    <citation type="submission" date="2016-03" db="EMBL/GenBank/DDBJ databases">
        <authorList>
            <person name="Ploux O."/>
        </authorList>
    </citation>
    <scope>NUCLEOTIDE SEQUENCE</scope>
    <source>
        <strain evidence="1">UC10</strain>
    </source>
</reference>
<sequence>MLAQMDEVQSRLNALVGALDGHDAGAIIAATEELATAVILFRGAAIPAGSEQRARALIGQTLNQLEAAAVRVNILKNWTRQRIDKSHEIRGTRPRGAALSY</sequence>
<evidence type="ECO:0008006" key="2">
    <source>
        <dbReference type="Google" id="ProtNLM"/>
    </source>
</evidence>
<organism evidence="1">
    <name type="scientific">uncultured Sphingopyxis sp</name>
    <dbReference type="NCBI Taxonomy" id="310581"/>
    <lineage>
        <taxon>Bacteria</taxon>
        <taxon>Pseudomonadati</taxon>
        <taxon>Pseudomonadota</taxon>
        <taxon>Alphaproteobacteria</taxon>
        <taxon>Sphingomonadales</taxon>
        <taxon>Sphingomonadaceae</taxon>
        <taxon>Sphingopyxis</taxon>
        <taxon>environmental samples</taxon>
    </lineage>
</organism>
<evidence type="ECO:0000313" key="1">
    <source>
        <dbReference type="EMBL" id="SBV34681.1"/>
    </source>
</evidence>
<proteinExistence type="predicted"/>
<accession>A0A1Y5PXG5</accession>
<dbReference type="KEGG" id="sphu:SPPYR_3566"/>